<dbReference type="PANTHER" id="PTHR43790:SF9">
    <property type="entry name" value="GALACTOFURANOSE TRANSPORTER ATP-BINDING PROTEIN YTFR"/>
    <property type="match status" value="1"/>
</dbReference>
<evidence type="ECO:0000256" key="3">
    <source>
        <dbReference type="ARBA" id="ARBA00022741"/>
    </source>
</evidence>
<keyword evidence="7" id="KW-1185">Reference proteome</keyword>
<evidence type="ECO:0000313" key="7">
    <source>
        <dbReference type="Proteomes" id="UP000325516"/>
    </source>
</evidence>
<evidence type="ECO:0000256" key="2">
    <source>
        <dbReference type="ARBA" id="ARBA00022737"/>
    </source>
</evidence>
<keyword evidence="4 6" id="KW-0067">ATP-binding</keyword>
<dbReference type="AlphaFoldDB" id="A0A5J6L1K8"/>
<dbReference type="PROSITE" id="PS50893">
    <property type="entry name" value="ABC_TRANSPORTER_2"/>
    <property type="match status" value="2"/>
</dbReference>
<dbReference type="CDD" id="cd03216">
    <property type="entry name" value="ABC_Carb_Monos_I"/>
    <property type="match status" value="1"/>
</dbReference>
<dbReference type="SUPFAM" id="SSF52540">
    <property type="entry name" value="P-loop containing nucleoside triphosphate hydrolases"/>
    <property type="match status" value="2"/>
</dbReference>
<evidence type="ECO:0000259" key="5">
    <source>
        <dbReference type="PROSITE" id="PS50893"/>
    </source>
</evidence>
<dbReference type="Proteomes" id="UP000325516">
    <property type="component" value="Chromosome"/>
</dbReference>
<proteinExistence type="predicted"/>
<reference evidence="7" key="1">
    <citation type="submission" date="2019-09" db="EMBL/GenBank/DDBJ databases">
        <title>Mumia zhuanghuii sp. nov. isolated from the intestinal contents of plateau pika (Ochotona curzoniae) in the Qinghai-Tibet plateau of China.</title>
        <authorList>
            <person name="Tian Z."/>
        </authorList>
    </citation>
    <scope>NUCLEOTIDE SEQUENCE [LARGE SCALE GENOMIC DNA]</scope>
    <source>
        <strain evidence="7">L-031</strain>
    </source>
</reference>
<dbReference type="PANTHER" id="PTHR43790">
    <property type="entry name" value="CARBOHYDRATE TRANSPORT ATP-BINDING PROTEIN MG119-RELATED"/>
    <property type="match status" value="1"/>
</dbReference>
<keyword evidence="3" id="KW-0547">Nucleotide-binding</keyword>
<keyword evidence="2" id="KW-0677">Repeat</keyword>
<sequence length="527" mass="56262">MIRHSSSTGPAHESGPVEAAAPSVQLIGVGKQYPNGVRACVDIDLELVPGTVHAIVGENGAGKSTLMKILYGLERPSVGRILLDGADVRLAAPDDAIRHGIGMVHQSFMIVPEFTVAQNVVLGGEPARAGVVDRAAVAREVTDVSARFGLPVNPKAKARDVSVSVLQRVEILRALYRGARVLILDEPTAVLTPQETAELFQALRAFAAAGRSVVFISHKLHEVLEVADEITVVRAGRIVGRTTPAQTSPVELASLMIGRPMTTARRVPTQARGDQVMHATGLECRNDLGQLACTEIDLTLRAGEIVCAVAVEGNGQTELVECIAGLRPATAGSLTIDGRDVTTSSVAARRARGLRHIPEDRMRNGVALPETIGDNLIVDRASSREFRWGPFQSIRAIRAWAETAISRFAIRAADPDVPVGSLSGGNIQKVIVARELRDGARVILAAQPTRGIDVGSMEFVHDEIRRARDGGAAVFVVTADLGEAKALADRLLVMREGRIVAEWDDPAAVTDEEMGIHMLGADREPRR</sequence>
<dbReference type="InterPro" id="IPR017871">
    <property type="entry name" value="ABC_transporter-like_CS"/>
</dbReference>
<organism evidence="6 7">
    <name type="scientific">Microbacterium lushaniae</name>
    <dbReference type="NCBI Taxonomy" id="2614639"/>
    <lineage>
        <taxon>Bacteria</taxon>
        <taxon>Bacillati</taxon>
        <taxon>Actinomycetota</taxon>
        <taxon>Actinomycetes</taxon>
        <taxon>Micrococcales</taxon>
        <taxon>Microbacteriaceae</taxon>
        <taxon>Microbacterium</taxon>
    </lineage>
</organism>
<gene>
    <name evidence="6" type="ORF">F6J85_03605</name>
</gene>
<dbReference type="GO" id="GO:0016887">
    <property type="term" value="F:ATP hydrolysis activity"/>
    <property type="evidence" value="ECO:0007669"/>
    <property type="project" value="InterPro"/>
</dbReference>
<dbReference type="PROSITE" id="PS00211">
    <property type="entry name" value="ABC_TRANSPORTER_1"/>
    <property type="match status" value="1"/>
</dbReference>
<dbReference type="GO" id="GO:0005524">
    <property type="term" value="F:ATP binding"/>
    <property type="evidence" value="ECO:0007669"/>
    <property type="project" value="UniProtKB-KW"/>
</dbReference>
<dbReference type="EMBL" id="CP044232">
    <property type="protein sequence ID" value="QEW02272.1"/>
    <property type="molecule type" value="Genomic_DNA"/>
</dbReference>
<evidence type="ECO:0000256" key="4">
    <source>
        <dbReference type="ARBA" id="ARBA00022840"/>
    </source>
</evidence>
<dbReference type="InterPro" id="IPR003439">
    <property type="entry name" value="ABC_transporter-like_ATP-bd"/>
</dbReference>
<dbReference type="CDD" id="cd03215">
    <property type="entry name" value="ABC_Carb_Monos_II"/>
    <property type="match status" value="1"/>
</dbReference>
<dbReference type="RefSeq" id="WP_150923863.1">
    <property type="nucleotide sequence ID" value="NZ_CP044232.1"/>
</dbReference>
<dbReference type="Gene3D" id="3.40.50.300">
    <property type="entry name" value="P-loop containing nucleotide triphosphate hydrolases"/>
    <property type="match status" value="2"/>
</dbReference>
<feature type="domain" description="ABC transporter" evidence="5">
    <location>
        <begin position="271"/>
        <end position="521"/>
    </location>
</feature>
<evidence type="ECO:0000313" key="6">
    <source>
        <dbReference type="EMBL" id="QEW02272.1"/>
    </source>
</evidence>
<dbReference type="SMART" id="SM00382">
    <property type="entry name" value="AAA"/>
    <property type="match status" value="1"/>
</dbReference>
<dbReference type="Pfam" id="PF00005">
    <property type="entry name" value="ABC_tran"/>
    <property type="match status" value="2"/>
</dbReference>
<dbReference type="InterPro" id="IPR003593">
    <property type="entry name" value="AAA+_ATPase"/>
</dbReference>
<protein>
    <submittedName>
        <fullName evidence="6">ABC transporter ATP-binding protein</fullName>
    </submittedName>
</protein>
<keyword evidence="1" id="KW-0813">Transport</keyword>
<name>A0A5J6L1K8_9MICO</name>
<feature type="domain" description="ABC transporter" evidence="5">
    <location>
        <begin position="24"/>
        <end position="260"/>
    </location>
</feature>
<evidence type="ECO:0000256" key="1">
    <source>
        <dbReference type="ARBA" id="ARBA00022448"/>
    </source>
</evidence>
<dbReference type="InterPro" id="IPR050107">
    <property type="entry name" value="ABC_carbohydrate_import_ATPase"/>
</dbReference>
<dbReference type="InterPro" id="IPR027417">
    <property type="entry name" value="P-loop_NTPase"/>
</dbReference>
<dbReference type="KEGG" id="mlz:F6J85_03605"/>
<accession>A0A5J6L1K8</accession>